<proteinExistence type="predicted"/>
<reference evidence="1 2" key="1">
    <citation type="journal article" date="2014" name="Int. J. Syst. Evol. Microbiol.">
        <title>Complete genome sequence of Corynebacterium casei LMG S-19264T (=DSM 44701T), isolated from a smear-ripened cheese.</title>
        <authorList>
            <consortium name="US DOE Joint Genome Institute (JGI-PGF)"/>
            <person name="Walter F."/>
            <person name="Albersmeier A."/>
            <person name="Kalinowski J."/>
            <person name="Ruckert C."/>
        </authorList>
    </citation>
    <scope>NUCLEOTIDE SEQUENCE [LARGE SCALE GENOMIC DNA]</scope>
    <source>
        <strain evidence="1 2">CGMCC 1.12976</strain>
    </source>
</reference>
<gene>
    <name evidence="1" type="ORF">GCM10011399_32030</name>
</gene>
<name>A0A917BEY7_9MICO</name>
<dbReference type="AlphaFoldDB" id="A0A917BEY7"/>
<dbReference type="Proteomes" id="UP000598775">
    <property type="component" value="Unassembled WGS sequence"/>
</dbReference>
<organism evidence="1 2">
    <name type="scientific">Subtercola lobariae</name>
    <dbReference type="NCBI Taxonomy" id="1588641"/>
    <lineage>
        <taxon>Bacteria</taxon>
        <taxon>Bacillati</taxon>
        <taxon>Actinomycetota</taxon>
        <taxon>Actinomycetes</taxon>
        <taxon>Micrococcales</taxon>
        <taxon>Microbacteriaceae</taxon>
        <taxon>Subtercola</taxon>
    </lineage>
</organism>
<keyword evidence="2" id="KW-1185">Reference proteome</keyword>
<comment type="caution">
    <text evidence="1">The sequence shown here is derived from an EMBL/GenBank/DDBJ whole genome shotgun (WGS) entry which is preliminary data.</text>
</comment>
<protein>
    <submittedName>
        <fullName evidence="1">Uncharacterized protein</fullName>
    </submittedName>
</protein>
<evidence type="ECO:0000313" key="1">
    <source>
        <dbReference type="EMBL" id="GGF36686.1"/>
    </source>
</evidence>
<evidence type="ECO:0000313" key="2">
    <source>
        <dbReference type="Proteomes" id="UP000598775"/>
    </source>
</evidence>
<accession>A0A917BEY7</accession>
<sequence length="62" mass="6142">MVAGVVVAVLLPLLVSGVPVWIPAVVTANGINNLPAYLVLEPAAAGSSVRLAALPIGASGRR</sequence>
<dbReference type="EMBL" id="BMGP01000006">
    <property type="protein sequence ID" value="GGF36686.1"/>
    <property type="molecule type" value="Genomic_DNA"/>
</dbReference>